<evidence type="ECO:0000256" key="1">
    <source>
        <dbReference type="ARBA" id="ARBA00001946"/>
    </source>
</evidence>
<dbReference type="InterPro" id="IPR001173">
    <property type="entry name" value="Glyco_trans_2-like"/>
</dbReference>
<evidence type="ECO:0000256" key="3">
    <source>
        <dbReference type="ARBA" id="ARBA00022676"/>
    </source>
</evidence>
<dbReference type="EMBL" id="BARV01000719">
    <property type="protein sequence ID" value="GAI01593.1"/>
    <property type="molecule type" value="Genomic_DNA"/>
</dbReference>
<dbReference type="NCBIfam" id="NF010496">
    <property type="entry name" value="PRK13915.1"/>
    <property type="match status" value="1"/>
</dbReference>
<organism evidence="7">
    <name type="scientific">marine sediment metagenome</name>
    <dbReference type="NCBI Taxonomy" id="412755"/>
    <lineage>
        <taxon>unclassified sequences</taxon>
        <taxon>metagenomes</taxon>
        <taxon>ecological metagenomes</taxon>
    </lineage>
</organism>
<comment type="cofactor">
    <cofactor evidence="1">
        <name>Mg(2+)</name>
        <dbReference type="ChEBI" id="CHEBI:18420"/>
    </cofactor>
</comment>
<accession>X1K4V1</accession>
<dbReference type="PANTHER" id="PTHR48090:SF10">
    <property type="entry name" value="GLUCOSYL-3-PHOSPHOGLYCERATE SYNTHASE"/>
    <property type="match status" value="1"/>
</dbReference>
<comment type="similarity">
    <text evidence="2">Belongs to the glycosyltransferase 2 family.</text>
</comment>
<proteinExistence type="inferred from homology"/>
<comment type="caution">
    <text evidence="7">The sequence shown here is derived from an EMBL/GenBank/DDBJ whole genome shotgun (WGS) entry which is preliminary data.</text>
</comment>
<evidence type="ECO:0000256" key="5">
    <source>
        <dbReference type="ARBA" id="ARBA00022842"/>
    </source>
</evidence>
<evidence type="ECO:0000259" key="6">
    <source>
        <dbReference type="Pfam" id="PF00535"/>
    </source>
</evidence>
<evidence type="ECO:0000256" key="4">
    <source>
        <dbReference type="ARBA" id="ARBA00022679"/>
    </source>
</evidence>
<sequence length="294" mass="34159">MNVDEWYQKNTFHYLQFDVRQLVKIKNKKNLKISLCLPTLNESQTIEYILRTTKKELYQEGLLDEVIVIDSGSTDSTLDIVKSIGFKIIRHKDILKKYGTNQGKGEALWKSLHVLNGDIIAWCDSDIKNFHSKIIYGILGPLIMYDEILLVKAFYRRPLKIDGSYMKSEGGRVTEILVRPILNLFYPELSRILQPLAGEYAARREILEQIPFFTGYGVETGMLIDVYEKFGLDKIGQVDVIRRIHKNQPLSALSKMAFGILQAVLEKLQHYNKIIIVKELNKMFNQIDYFKKEY</sequence>
<evidence type="ECO:0000313" key="7">
    <source>
        <dbReference type="EMBL" id="GAI01593.1"/>
    </source>
</evidence>
<keyword evidence="5" id="KW-0460">Magnesium</keyword>
<evidence type="ECO:0000256" key="2">
    <source>
        <dbReference type="ARBA" id="ARBA00006739"/>
    </source>
</evidence>
<dbReference type="AlphaFoldDB" id="X1K4V1"/>
<dbReference type="InterPro" id="IPR050256">
    <property type="entry name" value="Glycosyltransferase_2"/>
</dbReference>
<dbReference type="SUPFAM" id="SSF53448">
    <property type="entry name" value="Nucleotide-diphospho-sugar transferases"/>
    <property type="match status" value="1"/>
</dbReference>
<keyword evidence="4" id="KW-0808">Transferase</keyword>
<dbReference type="GO" id="GO:0016757">
    <property type="term" value="F:glycosyltransferase activity"/>
    <property type="evidence" value="ECO:0007669"/>
    <property type="project" value="UniProtKB-KW"/>
</dbReference>
<dbReference type="PANTHER" id="PTHR48090">
    <property type="entry name" value="UNDECAPRENYL-PHOSPHATE 4-DEOXY-4-FORMAMIDO-L-ARABINOSE TRANSFERASE-RELATED"/>
    <property type="match status" value="1"/>
</dbReference>
<dbReference type="Pfam" id="PF00535">
    <property type="entry name" value="Glycos_transf_2"/>
    <property type="match status" value="1"/>
</dbReference>
<name>X1K4V1_9ZZZZ</name>
<dbReference type="InterPro" id="IPR029044">
    <property type="entry name" value="Nucleotide-diphossugar_trans"/>
</dbReference>
<protein>
    <recommendedName>
        <fullName evidence="6">Glycosyltransferase 2-like domain-containing protein</fullName>
    </recommendedName>
</protein>
<keyword evidence="3" id="KW-0328">Glycosyltransferase</keyword>
<reference evidence="7" key="1">
    <citation type="journal article" date="2014" name="Front. Microbiol.">
        <title>High frequency of phylogenetically diverse reductive dehalogenase-homologous genes in deep subseafloor sedimentary metagenomes.</title>
        <authorList>
            <person name="Kawai M."/>
            <person name="Futagami T."/>
            <person name="Toyoda A."/>
            <person name="Takaki Y."/>
            <person name="Nishi S."/>
            <person name="Hori S."/>
            <person name="Arai W."/>
            <person name="Tsubouchi T."/>
            <person name="Morono Y."/>
            <person name="Uchiyama I."/>
            <person name="Ito T."/>
            <person name="Fujiyama A."/>
            <person name="Inagaki F."/>
            <person name="Takami H."/>
        </authorList>
    </citation>
    <scope>NUCLEOTIDE SEQUENCE</scope>
    <source>
        <strain evidence="7">Expedition CK06-06</strain>
    </source>
</reference>
<dbReference type="Gene3D" id="3.90.550.10">
    <property type="entry name" value="Spore Coat Polysaccharide Biosynthesis Protein SpsA, Chain A"/>
    <property type="match status" value="1"/>
</dbReference>
<feature type="non-terminal residue" evidence="7">
    <location>
        <position position="294"/>
    </location>
</feature>
<feature type="domain" description="Glycosyltransferase 2-like" evidence="6">
    <location>
        <begin position="34"/>
        <end position="126"/>
    </location>
</feature>
<gene>
    <name evidence="7" type="ORF">S06H3_02456</name>
</gene>